<dbReference type="PANTHER" id="PTHR45910">
    <property type="entry name" value="N-ALPHA-ACETYLTRANSFERASE 20"/>
    <property type="match status" value="1"/>
</dbReference>
<name>A0AA43QNV8_9LECA</name>
<gene>
    <name evidence="4" type="primary">naa20</name>
    <name evidence="4" type="ORF">OHK93_007701</name>
</gene>
<reference evidence="4" key="1">
    <citation type="journal article" date="2023" name="Genome Biol. Evol.">
        <title>First Whole Genome Sequence and Flow Cytometry Genome Size Data for the Lichen-Forming Fungus Ramalina farinacea (Ascomycota).</title>
        <authorList>
            <person name="Llewellyn T."/>
            <person name="Mian S."/>
            <person name="Hill R."/>
            <person name="Leitch I.J."/>
            <person name="Gaya E."/>
        </authorList>
    </citation>
    <scope>NUCLEOTIDE SEQUENCE</scope>
    <source>
        <strain evidence="4">LIQ254RAFAR</strain>
    </source>
</reference>
<evidence type="ECO:0000256" key="2">
    <source>
        <dbReference type="ARBA" id="ARBA00023315"/>
    </source>
</evidence>
<dbReference type="GO" id="GO:0031416">
    <property type="term" value="C:NatB complex"/>
    <property type="evidence" value="ECO:0007669"/>
    <property type="project" value="TreeGrafter"/>
</dbReference>
<evidence type="ECO:0000256" key="1">
    <source>
        <dbReference type="ARBA" id="ARBA00022679"/>
    </source>
</evidence>
<dbReference type="Gene3D" id="3.40.630.30">
    <property type="match status" value="1"/>
</dbReference>
<keyword evidence="2 4" id="KW-0012">Acyltransferase</keyword>
<feature type="domain" description="N-acetyltransferase" evidence="3">
    <location>
        <begin position="2"/>
        <end position="166"/>
    </location>
</feature>
<dbReference type="EC" id="2.3.1.254" evidence="4"/>
<dbReference type="GO" id="GO:0120518">
    <property type="term" value="F:protein N-terminal-methionine acetyltransferase activity"/>
    <property type="evidence" value="ECO:0007669"/>
    <property type="project" value="UniProtKB-EC"/>
</dbReference>
<dbReference type="Proteomes" id="UP001161017">
    <property type="component" value="Unassembled WGS sequence"/>
</dbReference>
<dbReference type="PROSITE" id="PS51186">
    <property type="entry name" value="GNAT"/>
    <property type="match status" value="1"/>
</dbReference>
<dbReference type="FunFam" id="3.40.630.30:FF:000058">
    <property type="entry name" value="N-acetyltransferase (Nat5)"/>
    <property type="match status" value="1"/>
</dbReference>
<dbReference type="CDD" id="cd04301">
    <property type="entry name" value="NAT_SF"/>
    <property type="match status" value="1"/>
</dbReference>
<dbReference type="SUPFAM" id="SSF55729">
    <property type="entry name" value="Acyl-CoA N-acyltransferases (Nat)"/>
    <property type="match status" value="1"/>
</dbReference>
<dbReference type="EMBL" id="JAPUFD010000007">
    <property type="protein sequence ID" value="MDI1488426.1"/>
    <property type="molecule type" value="Genomic_DNA"/>
</dbReference>
<protein>
    <submittedName>
        <fullName evidence="4">N-alpha-acetyltransferase 20</fullName>
        <ecNumber evidence="4">2.3.1.254</ecNumber>
    </submittedName>
</protein>
<evidence type="ECO:0000313" key="4">
    <source>
        <dbReference type="EMBL" id="MDI1488426.1"/>
    </source>
</evidence>
<proteinExistence type="predicted"/>
<dbReference type="AlphaFoldDB" id="A0AA43QNV8"/>
<dbReference type="PANTHER" id="PTHR45910:SF1">
    <property type="entry name" value="N-ALPHA-ACETYLTRANSFERASE 20"/>
    <property type="match status" value="1"/>
</dbReference>
<comment type="caution">
    <text evidence="4">The sequence shown here is derived from an EMBL/GenBank/DDBJ whole genome shotgun (WGS) entry which is preliminary data.</text>
</comment>
<keyword evidence="5" id="KW-1185">Reference proteome</keyword>
<evidence type="ECO:0000259" key="3">
    <source>
        <dbReference type="PROSITE" id="PS51186"/>
    </source>
</evidence>
<dbReference type="InterPro" id="IPR016181">
    <property type="entry name" value="Acyl_CoA_acyltransferase"/>
</dbReference>
<dbReference type="Pfam" id="PF00583">
    <property type="entry name" value="Acetyltransf_1"/>
    <property type="match status" value="1"/>
</dbReference>
<keyword evidence="1 4" id="KW-0808">Transferase</keyword>
<organism evidence="4 5">
    <name type="scientific">Ramalina farinacea</name>
    <dbReference type="NCBI Taxonomy" id="258253"/>
    <lineage>
        <taxon>Eukaryota</taxon>
        <taxon>Fungi</taxon>
        <taxon>Dikarya</taxon>
        <taxon>Ascomycota</taxon>
        <taxon>Pezizomycotina</taxon>
        <taxon>Lecanoromycetes</taxon>
        <taxon>OSLEUM clade</taxon>
        <taxon>Lecanoromycetidae</taxon>
        <taxon>Lecanorales</taxon>
        <taxon>Lecanorineae</taxon>
        <taxon>Ramalinaceae</taxon>
        <taxon>Ramalina</taxon>
    </lineage>
</organism>
<dbReference type="InterPro" id="IPR051646">
    <property type="entry name" value="NatB_acetyltransferase_subunit"/>
</dbReference>
<dbReference type="InterPro" id="IPR000182">
    <property type="entry name" value="GNAT_dom"/>
</dbReference>
<evidence type="ECO:0000313" key="5">
    <source>
        <dbReference type="Proteomes" id="UP001161017"/>
    </source>
</evidence>
<sequence length="191" mass="22501">MTSLRQFEPQDLLRMNLTNLDPLTENFNIDFYLHYLTKWPSLFTVAENQQGHIIGYMMGKLEEDPLWVKFTPHYLPWHGHVTALTVAPQFRRLGLAQLLTLALERGSEDQKAWFVDLFVRESNDTAIGLYKGMGYSIFRRVVDYYSDDLSGRMAAEDAFDMRKPLSRDKRRQYVRKNGETFRVMPEDIYHP</sequence>
<accession>A0AA43QNV8</accession>